<organism evidence="3">
    <name type="scientific">Quercus suber</name>
    <name type="common">Cork oak</name>
    <dbReference type="NCBI Taxonomy" id="58331"/>
    <lineage>
        <taxon>Eukaryota</taxon>
        <taxon>Viridiplantae</taxon>
        <taxon>Streptophyta</taxon>
        <taxon>Embryophyta</taxon>
        <taxon>Tracheophyta</taxon>
        <taxon>Spermatophyta</taxon>
        <taxon>Magnoliopsida</taxon>
        <taxon>eudicotyledons</taxon>
        <taxon>Gunneridae</taxon>
        <taxon>Pentapetalae</taxon>
        <taxon>rosids</taxon>
        <taxon>fabids</taxon>
        <taxon>Fagales</taxon>
        <taxon>Fagaceae</taxon>
        <taxon>Quercus</taxon>
    </lineage>
</organism>
<evidence type="ECO:0000256" key="1">
    <source>
        <dbReference type="ARBA" id="ARBA00023125"/>
    </source>
</evidence>
<dbReference type="Gene3D" id="1.10.260.40">
    <property type="entry name" value="lambda repressor-like DNA-binding domains"/>
    <property type="match status" value="1"/>
</dbReference>
<sequence>MAVEIALQFATDLGVQHAILETDSLVLVKALCEGVADDQGCGAGCEEAEVVSNKKAASVVKAKKLEEAAEPAALDRVSTEVKQLIQKARLEKKMSQAELAKQINERP</sequence>
<name>A0AAW0MD43_QUESU</name>
<protein>
    <submittedName>
        <fullName evidence="3">Multiprotein-bridging factor 1c</fullName>
    </submittedName>
</protein>
<evidence type="ECO:0000259" key="2">
    <source>
        <dbReference type="PROSITE" id="PS50943"/>
    </source>
</evidence>
<dbReference type="EMBL" id="PKMF04000002">
    <property type="protein sequence ID" value="KAK7861352.1"/>
    <property type="molecule type" value="Genomic_DNA"/>
</dbReference>
<reference evidence="3" key="3">
    <citation type="submission" date="2023-07" db="EMBL/GenBank/DDBJ databases">
        <title>An improved reference 1 genome and first organelle genomes of Quercus suber.</title>
        <authorList>
            <consortium name="Genosuber Consortium"/>
            <person name="Usie A."/>
            <person name="Serra O."/>
            <person name="Barros P."/>
        </authorList>
    </citation>
    <scope>NUCLEOTIDE SEQUENCE</scope>
    <source>
        <strain evidence="3">HL8</strain>
        <tissue evidence="3">Leaves</tissue>
    </source>
</reference>
<dbReference type="InterPro" id="IPR010982">
    <property type="entry name" value="Lambda_DNA-bd_dom_sf"/>
</dbReference>
<dbReference type="InterPro" id="IPR001387">
    <property type="entry name" value="Cro/C1-type_HTH"/>
</dbReference>
<keyword evidence="1" id="KW-0238">DNA-binding</keyword>
<reference evidence="3" key="2">
    <citation type="journal article" date="2018" name="Sci. Data">
        <title>The draft genome sequence of cork oak.</title>
        <authorList>
            <person name="Ramos A.M."/>
            <person name="Usie A."/>
            <person name="Barbosa P."/>
            <person name="Barros P.M."/>
            <person name="Capote T."/>
            <person name="Chaves I."/>
            <person name="Simoes F."/>
            <person name="Abreu I."/>
            <person name="Carrasquinho I."/>
            <person name="Faro C."/>
            <person name="Guimaraes J.B."/>
            <person name="Mendonca D."/>
            <person name="Nobrega F."/>
            <person name="Rodrigues L."/>
            <person name="Saibo N.J.M."/>
            <person name="Varela M.C."/>
            <person name="Egas C."/>
            <person name="Matos J."/>
            <person name="Miguel C.M."/>
            <person name="Oliveira M.M."/>
            <person name="Ricardo C.P."/>
            <person name="Goncalves S."/>
        </authorList>
    </citation>
    <scope>NUCLEOTIDE SEQUENCE [LARGE SCALE GENOMIC DNA]</scope>
    <source>
        <strain evidence="3">HL8</strain>
    </source>
</reference>
<dbReference type="AlphaFoldDB" id="A0AAW0MD43"/>
<dbReference type="PROSITE" id="PS50943">
    <property type="entry name" value="HTH_CROC1"/>
    <property type="match status" value="1"/>
</dbReference>
<reference evidence="3" key="1">
    <citation type="submission" date="2017-12" db="EMBL/GenBank/DDBJ databases">
        <authorList>
            <person name="Barbosa P."/>
            <person name="Usie A."/>
            <person name="Ramos A.M."/>
        </authorList>
    </citation>
    <scope>NUCLEOTIDE SEQUENCE</scope>
    <source>
        <strain evidence="3">HL8</strain>
        <tissue evidence="3">Leaves</tissue>
    </source>
</reference>
<proteinExistence type="predicted"/>
<comment type="caution">
    <text evidence="3">The sequence shown here is derived from an EMBL/GenBank/DDBJ whole genome shotgun (WGS) entry which is preliminary data.</text>
</comment>
<gene>
    <name evidence="3" type="primary">MBF1C_2</name>
    <name evidence="3" type="ORF">CFP56_011375</name>
</gene>
<evidence type="ECO:0000313" key="3">
    <source>
        <dbReference type="EMBL" id="KAK7861352.1"/>
    </source>
</evidence>
<dbReference type="PANTHER" id="PTHR10245">
    <property type="entry name" value="ENDOTHELIAL DIFFERENTIATION-RELATED FACTOR 1 MULTIPROTEIN BRIDGING FACTOR 1"/>
    <property type="match status" value="1"/>
</dbReference>
<dbReference type="PANTHER" id="PTHR10245:SF15">
    <property type="entry name" value="ENDOTHELIAL DIFFERENTIATION-RELATED FACTOR 1"/>
    <property type="match status" value="1"/>
</dbReference>
<dbReference type="GO" id="GO:0005634">
    <property type="term" value="C:nucleus"/>
    <property type="evidence" value="ECO:0007669"/>
    <property type="project" value="TreeGrafter"/>
</dbReference>
<accession>A0AAW0MD43</accession>
<dbReference type="GO" id="GO:0003677">
    <property type="term" value="F:DNA binding"/>
    <property type="evidence" value="ECO:0007669"/>
    <property type="project" value="UniProtKB-KW"/>
</dbReference>
<feature type="domain" description="HTH cro/C1-type" evidence="2">
    <location>
        <begin position="85"/>
        <end position="104"/>
    </location>
</feature>